<dbReference type="Proteomes" id="UP000824540">
    <property type="component" value="Unassembled WGS sequence"/>
</dbReference>
<accession>A0A8T2N8U0</accession>
<sequence length="104" mass="11509">MADEEGEQRWDNIPDSSSLPLHQVALSVSNFVEPVWMKMREPPPPVWTGGGTPSCVGYICIPVSLIRKFIGGGNMIVWNYCCTTRAVRTLTCSRPACQLLSLKI</sequence>
<keyword evidence="2" id="KW-1185">Reference proteome</keyword>
<name>A0A8T2N8U0_9TELE</name>
<organism evidence="1 2">
    <name type="scientific">Albula glossodonta</name>
    <name type="common">roundjaw bonefish</name>
    <dbReference type="NCBI Taxonomy" id="121402"/>
    <lineage>
        <taxon>Eukaryota</taxon>
        <taxon>Metazoa</taxon>
        <taxon>Chordata</taxon>
        <taxon>Craniata</taxon>
        <taxon>Vertebrata</taxon>
        <taxon>Euteleostomi</taxon>
        <taxon>Actinopterygii</taxon>
        <taxon>Neopterygii</taxon>
        <taxon>Teleostei</taxon>
        <taxon>Albuliformes</taxon>
        <taxon>Albulidae</taxon>
        <taxon>Albula</taxon>
    </lineage>
</organism>
<proteinExistence type="predicted"/>
<protein>
    <submittedName>
        <fullName evidence="1">Uncharacterized protein</fullName>
    </submittedName>
</protein>
<dbReference type="EMBL" id="JAFBMS010000164">
    <property type="protein sequence ID" value="KAG9334092.1"/>
    <property type="molecule type" value="Genomic_DNA"/>
</dbReference>
<evidence type="ECO:0000313" key="1">
    <source>
        <dbReference type="EMBL" id="KAG9334092.1"/>
    </source>
</evidence>
<reference evidence="1" key="1">
    <citation type="thesis" date="2021" institute="BYU ScholarsArchive" country="Provo, UT, USA">
        <title>Applications of and Algorithms for Genome Assembly and Genomic Analyses with an Emphasis on Marine Teleosts.</title>
        <authorList>
            <person name="Pickett B.D."/>
        </authorList>
    </citation>
    <scope>NUCLEOTIDE SEQUENCE</scope>
    <source>
        <strain evidence="1">HI-2016</strain>
    </source>
</reference>
<gene>
    <name evidence="1" type="ORF">JZ751_009184</name>
</gene>
<dbReference type="AlphaFoldDB" id="A0A8T2N8U0"/>
<evidence type="ECO:0000313" key="2">
    <source>
        <dbReference type="Proteomes" id="UP000824540"/>
    </source>
</evidence>
<comment type="caution">
    <text evidence="1">The sequence shown here is derived from an EMBL/GenBank/DDBJ whole genome shotgun (WGS) entry which is preliminary data.</text>
</comment>